<accession>A0A285FC28</accession>
<gene>
    <name evidence="3" type="ORF">C7960_1415</name>
    <name evidence="2" type="ORF">SAMN06295989_103221</name>
</gene>
<keyword evidence="1" id="KW-0812">Transmembrane</keyword>
<organism evidence="2 4">
    <name type="scientific">Methanohalophilus euhalobius</name>
    <dbReference type="NCBI Taxonomy" id="51203"/>
    <lineage>
        <taxon>Archaea</taxon>
        <taxon>Methanobacteriati</taxon>
        <taxon>Methanobacteriota</taxon>
        <taxon>Stenosarchaea group</taxon>
        <taxon>Methanomicrobia</taxon>
        <taxon>Methanosarcinales</taxon>
        <taxon>Methanosarcinaceae</taxon>
        <taxon>Methanohalophilus</taxon>
    </lineage>
</organism>
<dbReference type="EMBL" id="SMMS01000001">
    <property type="protein sequence ID" value="TCL12189.1"/>
    <property type="molecule type" value="Genomic_DNA"/>
</dbReference>
<evidence type="ECO:0000313" key="2">
    <source>
        <dbReference type="EMBL" id="SNY07896.1"/>
    </source>
</evidence>
<dbReference type="AlphaFoldDB" id="A0A285FC28"/>
<evidence type="ECO:0000313" key="4">
    <source>
        <dbReference type="Proteomes" id="UP000217726"/>
    </source>
</evidence>
<keyword evidence="4" id="KW-1185">Reference proteome</keyword>
<reference evidence="3 5" key="3">
    <citation type="submission" date="2019-03" db="EMBL/GenBank/DDBJ databases">
        <title>Subsurface microbial communities from deep shales in Ohio and West Virginia, USA.</title>
        <authorList>
            <person name="Wrighton K."/>
        </authorList>
    </citation>
    <scope>NUCLEOTIDE SEQUENCE [LARGE SCALE GENOMIC DNA]</scope>
    <source>
        <strain evidence="3 5">WG1_MB</strain>
    </source>
</reference>
<proteinExistence type="predicted"/>
<dbReference type="RefSeq" id="WP_096712114.1">
    <property type="nucleotide sequence ID" value="NZ_OBDR01000003.1"/>
</dbReference>
<reference evidence="2" key="1">
    <citation type="submission" date="2017-09" db="EMBL/GenBank/DDBJ databases">
        <authorList>
            <person name="Ehlers B."/>
            <person name="Leendertz F.H."/>
        </authorList>
    </citation>
    <scope>NUCLEOTIDE SEQUENCE [LARGE SCALE GENOMIC DNA]</scope>
    <source>
        <strain evidence="2">WG-1MB</strain>
    </source>
</reference>
<evidence type="ECO:0000256" key="1">
    <source>
        <dbReference type="SAM" id="Phobius"/>
    </source>
</evidence>
<reference evidence="4" key="2">
    <citation type="submission" date="2017-09" db="EMBL/GenBank/DDBJ databases">
        <authorList>
            <person name="Varghese N."/>
            <person name="Submissions S."/>
        </authorList>
    </citation>
    <scope>NUCLEOTIDE SEQUENCE [LARGE SCALE GENOMIC DNA]</scope>
    <source>
        <strain evidence="4">WG-1MB</strain>
    </source>
</reference>
<keyword evidence="1" id="KW-0472">Membrane</keyword>
<protein>
    <submittedName>
        <fullName evidence="2">Uncharacterized protein</fullName>
    </submittedName>
</protein>
<dbReference type="OrthoDB" id="133523at2157"/>
<dbReference type="Proteomes" id="UP000217726">
    <property type="component" value="Unassembled WGS sequence"/>
</dbReference>
<evidence type="ECO:0000313" key="3">
    <source>
        <dbReference type="EMBL" id="TCL12189.1"/>
    </source>
</evidence>
<keyword evidence="1" id="KW-1133">Transmembrane helix</keyword>
<sequence>MNTKRKVIGGAAILFFVIAIAYFFLAIEHPETGIDDPGAVIDSPRAGLYVSAKPVQEEPSNFVEFTQEELKNYPYIHKAVSSPGNMIKVPYKNEEVMDNLDEFDLILYNNDTEFMKVGDNYYHYSFEWADTLEVEKK</sequence>
<dbReference type="Proteomes" id="UP000295404">
    <property type="component" value="Unassembled WGS sequence"/>
</dbReference>
<feature type="transmembrane region" description="Helical" evidence="1">
    <location>
        <begin position="7"/>
        <end position="27"/>
    </location>
</feature>
<dbReference type="EMBL" id="OBDR01000003">
    <property type="protein sequence ID" value="SNY07896.1"/>
    <property type="molecule type" value="Genomic_DNA"/>
</dbReference>
<evidence type="ECO:0000313" key="5">
    <source>
        <dbReference type="Proteomes" id="UP000295404"/>
    </source>
</evidence>
<name>A0A285FC28_9EURY</name>